<dbReference type="EMBL" id="MLGG01000039">
    <property type="protein sequence ID" value="KAK1452534.1"/>
    <property type="molecule type" value="Genomic_DNA"/>
</dbReference>
<evidence type="ECO:0000313" key="1">
    <source>
        <dbReference type="EMBL" id="KAK1452534.1"/>
    </source>
</evidence>
<reference evidence="1 2" key="1">
    <citation type="submission" date="2016-10" db="EMBL/GenBank/DDBJ databases">
        <title>The genome sequence of Colletotrichum fioriniae PJ7.</title>
        <authorList>
            <person name="Baroncelli R."/>
        </authorList>
    </citation>
    <scope>NUCLEOTIDE SEQUENCE [LARGE SCALE GENOMIC DNA]</scope>
    <source>
        <strain evidence="1">Col 31</strain>
    </source>
</reference>
<gene>
    <name evidence="1" type="ORF">CMEL01_16745</name>
</gene>
<sequence>MPNRRPRGQPRKILVGWWGPGLEVNQQCRHRTGVHEAVALENDPKGPAIVASWEHDGRLRLRVLKRNWSEEAIDRPRTRLKRGPIAIDHPHIVWSSTFYYDAHVGLRWKRVTAMSSEDRRLMITRYLDPATSDEELIHDRVSWGSGTAIDA</sequence>
<organism evidence="1 2">
    <name type="scientific">Colletotrichum melonis</name>
    <dbReference type="NCBI Taxonomy" id="1209925"/>
    <lineage>
        <taxon>Eukaryota</taxon>
        <taxon>Fungi</taxon>
        <taxon>Dikarya</taxon>
        <taxon>Ascomycota</taxon>
        <taxon>Pezizomycotina</taxon>
        <taxon>Sordariomycetes</taxon>
        <taxon>Hypocreomycetidae</taxon>
        <taxon>Glomerellales</taxon>
        <taxon>Glomerellaceae</taxon>
        <taxon>Colletotrichum</taxon>
        <taxon>Colletotrichum acutatum species complex</taxon>
    </lineage>
</organism>
<comment type="caution">
    <text evidence="1">The sequence shown here is derived from an EMBL/GenBank/DDBJ whole genome shotgun (WGS) entry which is preliminary data.</text>
</comment>
<protein>
    <submittedName>
        <fullName evidence="1">Uncharacterized protein</fullName>
    </submittedName>
</protein>
<accession>A0AAI9U8T3</accession>
<dbReference type="AlphaFoldDB" id="A0AAI9U8T3"/>
<keyword evidence="2" id="KW-1185">Reference proteome</keyword>
<name>A0AAI9U8T3_9PEZI</name>
<evidence type="ECO:0000313" key="2">
    <source>
        <dbReference type="Proteomes" id="UP001239795"/>
    </source>
</evidence>
<dbReference type="Proteomes" id="UP001239795">
    <property type="component" value="Unassembled WGS sequence"/>
</dbReference>
<proteinExistence type="predicted"/>